<feature type="active site" description="Schiff-base intermediate with substrate" evidence="4">
    <location>
        <position position="174"/>
    </location>
</feature>
<evidence type="ECO:0000256" key="4">
    <source>
        <dbReference type="PIRSR" id="PIRSR001365-1"/>
    </source>
</evidence>
<dbReference type="SUPFAM" id="SSF51569">
    <property type="entry name" value="Aldolase"/>
    <property type="match status" value="1"/>
</dbReference>
<dbReference type="SMART" id="SM01130">
    <property type="entry name" value="DHDPS"/>
    <property type="match status" value="1"/>
</dbReference>
<evidence type="ECO:0000256" key="2">
    <source>
        <dbReference type="ARBA" id="ARBA00023239"/>
    </source>
</evidence>
<dbReference type="AlphaFoldDB" id="A0AAE9IBZ1"/>
<dbReference type="Pfam" id="PF00701">
    <property type="entry name" value="DHDPS"/>
    <property type="match status" value="1"/>
</dbReference>
<comment type="similarity">
    <text evidence="1 3">Belongs to the DapA family.</text>
</comment>
<protein>
    <submittedName>
        <fullName evidence="6">Dihydrodipicolinate synthase family protein</fullName>
    </submittedName>
</protein>
<dbReference type="RefSeq" id="WP_250261354.1">
    <property type="nucleotide sequence ID" value="NZ_CP097770.1"/>
</dbReference>
<gene>
    <name evidence="6" type="ORF">MF626_001393</name>
</gene>
<dbReference type="InterPro" id="IPR013785">
    <property type="entry name" value="Aldolase_TIM"/>
</dbReference>
<accession>A0AAE9IBZ1</accession>
<reference evidence="6" key="1">
    <citation type="submission" date="2022-11" db="EMBL/GenBank/DDBJ databases">
        <authorList>
            <person name="Vasilchenko N.G."/>
            <person name="Prazdnova E.V."/>
            <person name="Gorovtsov A.V."/>
            <person name="Chistyakov V.A."/>
            <person name="Pak M.L."/>
        </authorList>
    </citation>
    <scope>NUCLEOTIDE SEQUENCE</scope>
    <source>
        <strain evidence="6">R 4.5</strain>
    </source>
</reference>
<dbReference type="PIRSF" id="PIRSF001365">
    <property type="entry name" value="DHDPS"/>
    <property type="match status" value="1"/>
</dbReference>
<keyword evidence="2 3" id="KW-0456">Lyase</keyword>
<dbReference type="PRINTS" id="PR00146">
    <property type="entry name" value="DHPICSNTHASE"/>
</dbReference>
<feature type="binding site" evidence="5">
    <location>
        <position position="59"/>
    </location>
    <ligand>
        <name>pyruvate</name>
        <dbReference type="ChEBI" id="CHEBI:15361"/>
    </ligand>
</feature>
<dbReference type="GO" id="GO:0005829">
    <property type="term" value="C:cytosol"/>
    <property type="evidence" value="ECO:0007669"/>
    <property type="project" value="TreeGrafter"/>
</dbReference>
<dbReference type="PANTHER" id="PTHR12128">
    <property type="entry name" value="DIHYDRODIPICOLINATE SYNTHASE"/>
    <property type="match status" value="1"/>
</dbReference>
<dbReference type="EMBL" id="CP097770">
    <property type="protein sequence ID" value="URJ51928.1"/>
    <property type="molecule type" value="Genomic_DNA"/>
</dbReference>
<proteinExistence type="inferred from homology"/>
<evidence type="ECO:0000313" key="7">
    <source>
        <dbReference type="Proteomes" id="UP001055784"/>
    </source>
</evidence>
<name>A0AAE9IBZ1_PAEPO</name>
<dbReference type="CDD" id="cd00408">
    <property type="entry name" value="DHDPS-like"/>
    <property type="match status" value="1"/>
</dbReference>
<dbReference type="InterPro" id="IPR002220">
    <property type="entry name" value="DapA-like"/>
</dbReference>
<organism evidence="6 7">
    <name type="scientific">Paenibacillus polymyxa</name>
    <name type="common">Bacillus polymyxa</name>
    <dbReference type="NCBI Taxonomy" id="1406"/>
    <lineage>
        <taxon>Bacteria</taxon>
        <taxon>Bacillati</taxon>
        <taxon>Bacillota</taxon>
        <taxon>Bacilli</taxon>
        <taxon>Bacillales</taxon>
        <taxon>Paenibacillaceae</taxon>
        <taxon>Paenibacillus</taxon>
    </lineage>
</organism>
<dbReference type="GO" id="GO:0008840">
    <property type="term" value="F:4-hydroxy-tetrahydrodipicolinate synthase activity"/>
    <property type="evidence" value="ECO:0007669"/>
    <property type="project" value="TreeGrafter"/>
</dbReference>
<dbReference type="PANTHER" id="PTHR12128:SF66">
    <property type="entry name" value="4-HYDROXY-2-OXOGLUTARATE ALDOLASE, MITOCHONDRIAL"/>
    <property type="match status" value="1"/>
</dbReference>
<evidence type="ECO:0000256" key="3">
    <source>
        <dbReference type="PIRNR" id="PIRNR001365"/>
    </source>
</evidence>
<dbReference type="Gene3D" id="3.20.20.70">
    <property type="entry name" value="Aldolase class I"/>
    <property type="match status" value="1"/>
</dbReference>
<dbReference type="Proteomes" id="UP001055784">
    <property type="component" value="Chromosome"/>
</dbReference>
<evidence type="ECO:0000313" key="6">
    <source>
        <dbReference type="EMBL" id="URJ51928.1"/>
    </source>
</evidence>
<feature type="active site" description="Proton donor/acceptor" evidence="4">
    <location>
        <position position="146"/>
    </location>
</feature>
<sequence>MCLYFEGQLIKECSFRFCGLSAFPLTPVNETGIDEKAFVTLIQRLVAADVDSIGALGSTGNYAYLNREERLRVLRLAVHSSERIPVMTSISAIRTSEVLRLAEDAQRAGASAVLLAPVSYQTLTNEEVFLLYEQVTSSLSIPLCVYDNPSTSHFHFSDELHGRIAELPNVRSIKIPGVPSDPEAAKARIRKLRTTIPPHVTIGVSGDSFAVTGLNAGCEAWYSVLGGLFPKACLKMTRLAQDGFADEAERLSALLEPIWTLFHQYGSLRVVSAAAEISGLISSPSLPLPLQPLNQSAREHLEFILKDLQSTETFCCPFG</sequence>
<evidence type="ECO:0000256" key="1">
    <source>
        <dbReference type="ARBA" id="ARBA00007592"/>
    </source>
</evidence>
<evidence type="ECO:0000256" key="5">
    <source>
        <dbReference type="PIRSR" id="PIRSR001365-2"/>
    </source>
</evidence>